<proteinExistence type="predicted"/>
<dbReference type="GO" id="GO:0003824">
    <property type="term" value="F:catalytic activity"/>
    <property type="evidence" value="ECO:0007669"/>
    <property type="project" value="InterPro"/>
</dbReference>
<keyword evidence="4" id="KW-1185">Reference proteome</keyword>
<dbReference type="EMBL" id="VYZN01000048">
    <property type="protein sequence ID" value="KAE9528675.1"/>
    <property type="molecule type" value="Genomic_DNA"/>
</dbReference>
<feature type="compositionally biased region" description="Basic and acidic residues" evidence="1">
    <location>
        <begin position="415"/>
        <end position="425"/>
    </location>
</feature>
<protein>
    <recommendedName>
        <fullName evidence="2">Endonuclease/exonuclease/phosphatase domain-containing protein</fullName>
    </recommendedName>
</protein>
<dbReference type="InterPro" id="IPR036691">
    <property type="entry name" value="Endo/exonu/phosph_ase_sf"/>
</dbReference>
<dbReference type="InterPro" id="IPR005135">
    <property type="entry name" value="Endo/exonuclease/phosphatase"/>
</dbReference>
<evidence type="ECO:0000259" key="2">
    <source>
        <dbReference type="Pfam" id="PF14529"/>
    </source>
</evidence>
<evidence type="ECO:0000313" key="3">
    <source>
        <dbReference type="EMBL" id="KAE9528675.1"/>
    </source>
</evidence>
<reference evidence="3 4" key="1">
    <citation type="submission" date="2019-08" db="EMBL/GenBank/DDBJ databases">
        <title>The genome of the soybean aphid Biotype 1, its phylome, world population structure and adaptation to the North American continent.</title>
        <authorList>
            <person name="Giordano R."/>
            <person name="Donthu R.K."/>
            <person name="Hernandez A.G."/>
            <person name="Wright C.L."/>
            <person name="Zimin A.V."/>
        </authorList>
    </citation>
    <scope>NUCLEOTIDE SEQUENCE [LARGE SCALE GENOMIC DNA]</scope>
    <source>
        <tissue evidence="3">Whole aphids</tissue>
    </source>
</reference>
<gene>
    <name evidence="3" type="ORF">AGLY_012250</name>
</gene>
<evidence type="ECO:0000256" key="1">
    <source>
        <dbReference type="SAM" id="MobiDB-lite"/>
    </source>
</evidence>
<organism evidence="3 4">
    <name type="scientific">Aphis glycines</name>
    <name type="common">Soybean aphid</name>
    <dbReference type="NCBI Taxonomy" id="307491"/>
    <lineage>
        <taxon>Eukaryota</taxon>
        <taxon>Metazoa</taxon>
        <taxon>Ecdysozoa</taxon>
        <taxon>Arthropoda</taxon>
        <taxon>Hexapoda</taxon>
        <taxon>Insecta</taxon>
        <taxon>Pterygota</taxon>
        <taxon>Neoptera</taxon>
        <taxon>Paraneoptera</taxon>
        <taxon>Hemiptera</taxon>
        <taxon>Sternorrhyncha</taxon>
        <taxon>Aphidomorpha</taxon>
        <taxon>Aphidoidea</taxon>
        <taxon>Aphididae</taxon>
        <taxon>Aphidini</taxon>
        <taxon>Aphis</taxon>
        <taxon>Aphis</taxon>
    </lineage>
</organism>
<comment type="caution">
    <text evidence="3">The sequence shown here is derived from an EMBL/GenBank/DDBJ whole genome shotgun (WGS) entry which is preliminary data.</text>
</comment>
<feature type="region of interest" description="Disordered" evidence="1">
    <location>
        <begin position="415"/>
        <end position="500"/>
    </location>
</feature>
<dbReference type="PANTHER" id="PTHR33273">
    <property type="entry name" value="DOMAIN-CONTAINING PROTEIN, PUTATIVE-RELATED"/>
    <property type="match status" value="1"/>
</dbReference>
<evidence type="ECO:0000313" key="4">
    <source>
        <dbReference type="Proteomes" id="UP000475862"/>
    </source>
</evidence>
<dbReference type="Pfam" id="PF14529">
    <property type="entry name" value="Exo_endo_phos_2"/>
    <property type="match status" value="1"/>
</dbReference>
<dbReference type="AlphaFoldDB" id="A0A6G0TA63"/>
<dbReference type="PANTHER" id="PTHR33273:SF4">
    <property type="entry name" value="ENDONUCLEASE_EXONUCLEASE_PHOSPHATASE DOMAIN-CONTAINING PROTEIN"/>
    <property type="match status" value="1"/>
</dbReference>
<dbReference type="Proteomes" id="UP000475862">
    <property type="component" value="Unassembled WGS sequence"/>
</dbReference>
<feature type="compositionally biased region" description="Low complexity" evidence="1">
    <location>
        <begin position="480"/>
        <end position="498"/>
    </location>
</feature>
<feature type="domain" description="Endonuclease/exonuclease/phosphatase" evidence="2">
    <location>
        <begin position="8"/>
        <end position="107"/>
    </location>
</feature>
<accession>A0A6G0TA63</accession>
<sequence>MHQGFSDFLLQLERSVRTSPVPVVIAGDFNAKSRTWRNPRDDGRGTLLADLVAALDATVCNDGQSPTFVRNQSKSFIDVSFVSSRILGLVKNWTVREDESLSLHRYISFEVEGQTITTSTPSRGWVTSNIGIYRLRTALGLPANPTPATTAADPAADNLVECLTKRLRDNRHAVPWWNEQIRSLRKECLRTRRIFQRQRLRLGADRSQAHEEIWKANRKQLALAIKDAKEKCWSDLIATVDNDPWGKPYKIVTKRLRRQRPIPGIQLPGRVDSITDALFPTVPCPSRSVAIPVWVTSDRLMRAMRVPTRRRGARVLPLPGVGELEAKSVRGNRRRRIDSGQPGGHHAVVTPQLERGQQTDVQDHEDEGGSREGKTRPTKYSKYSLVKLTNLWAEGQNEGVRGPLLGRLTWSAKDDKINQRSDTSRERKRRKRARTRRRGDSQSTSGQTSHLEDEDEGPKNHSPSRQPTTAKGDVSFWTDQQQRQQTEQPLQHQQPLTEPWNEVVRRKPKKGLTAQSTSPIQQSRPEISKIELLRKRAPKTAAVTIDRPAEGGTLSAIMKKVAGSINLQDFEV</sequence>
<feature type="region of interest" description="Disordered" evidence="1">
    <location>
        <begin position="326"/>
        <end position="378"/>
    </location>
</feature>
<name>A0A6G0TA63_APHGL</name>
<dbReference type="Gene3D" id="3.60.10.10">
    <property type="entry name" value="Endonuclease/exonuclease/phosphatase"/>
    <property type="match status" value="1"/>
</dbReference>
<dbReference type="OrthoDB" id="6780406at2759"/>
<dbReference type="SUPFAM" id="SSF56219">
    <property type="entry name" value="DNase I-like"/>
    <property type="match status" value="1"/>
</dbReference>
<feature type="compositionally biased region" description="Basic residues" evidence="1">
    <location>
        <begin position="426"/>
        <end position="437"/>
    </location>
</feature>